<feature type="non-terminal residue" evidence="1">
    <location>
        <position position="1326"/>
    </location>
</feature>
<dbReference type="Proteomes" id="UP001239111">
    <property type="component" value="Chromosome 3"/>
</dbReference>
<keyword evidence="2" id="KW-1185">Reference proteome</keyword>
<name>A0ACC2NE52_9HYME</name>
<gene>
    <name evidence="1" type="ORF">QAD02_000641</name>
</gene>
<comment type="caution">
    <text evidence="1">The sequence shown here is derived from an EMBL/GenBank/DDBJ whole genome shotgun (WGS) entry which is preliminary data.</text>
</comment>
<evidence type="ECO:0000313" key="2">
    <source>
        <dbReference type="Proteomes" id="UP001239111"/>
    </source>
</evidence>
<dbReference type="EMBL" id="CM056743">
    <property type="protein sequence ID" value="KAJ8669382.1"/>
    <property type="molecule type" value="Genomic_DNA"/>
</dbReference>
<evidence type="ECO:0000313" key="1">
    <source>
        <dbReference type="EMBL" id="KAJ8669382.1"/>
    </source>
</evidence>
<accession>A0ACC2NE52</accession>
<organism evidence="1 2">
    <name type="scientific">Eretmocerus hayati</name>
    <dbReference type="NCBI Taxonomy" id="131215"/>
    <lineage>
        <taxon>Eukaryota</taxon>
        <taxon>Metazoa</taxon>
        <taxon>Ecdysozoa</taxon>
        <taxon>Arthropoda</taxon>
        <taxon>Hexapoda</taxon>
        <taxon>Insecta</taxon>
        <taxon>Pterygota</taxon>
        <taxon>Neoptera</taxon>
        <taxon>Endopterygota</taxon>
        <taxon>Hymenoptera</taxon>
        <taxon>Apocrita</taxon>
        <taxon>Proctotrupomorpha</taxon>
        <taxon>Chalcidoidea</taxon>
        <taxon>Aphelinidae</taxon>
        <taxon>Aphelininae</taxon>
        <taxon>Eretmocerus</taxon>
    </lineage>
</organism>
<protein>
    <submittedName>
        <fullName evidence="1">Uncharacterized protein</fullName>
    </submittedName>
</protein>
<proteinExistence type="predicted"/>
<reference evidence="1" key="1">
    <citation type="submission" date="2023-04" db="EMBL/GenBank/DDBJ databases">
        <title>A chromosome-level genome assembly of the parasitoid wasp Eretmocerus hayati.</title>
        <authorList>
            <person name="Zhong Y."/>
            <person name="Liu S."/>
            <person name="Liu Y."/>
        </authorList>
    </citation>
    <scope>NUCLEOTIDE SEQUENCE</scope>
    <source>
        <strain evidence="1">ZJU_SS_LIU_2023</strain>
    </source>
</reference>
<sequence>MNNKRRRTSSVASRGTEDDPEESVPEPAKRRKKLDPSDLCHQLYDALRNHKKDDGSLLCDSFIRVPKRRQEPKYYEVVTNPIDLLKVQQKLKTDEYRDMDELAADIQLMVNNAKAFYTRTSQEYKDAVEFWDLCVSTKNRILEEYEDEPTRGRPKARRTMAKNDDAEDTSETSTNPDDDTQAIEELFSIVMSATDPADSSRQLNAPFRLKPSKKLYPEYYEVIDEPIDLKTIAMKIRDNMYSSVADMEKDLSLMCSNACTFNEPGSWIYKDARLLKKIINSAKKQSPENPNAVKTTPTGLSTRSKRGSRSAHALVNQIASLKDEDEESDDEEEDPLDTEESDNPQWQLFQAIRTAPNSQGLRMSEFFWTLPSRQLYPDYYRMIKHPISLLQIRKKIKRGEYGAVNEVVNDMNLVFENAKKYNNATTRLYKFAVKLQKVMQDKVQELGEEQESESEEEPEPEPEVAPQHPKLIKTASNTLTRGKYKDNIPLKKRFHKLVKCVTEHVLEDGRQPILLFMDRPSKKAYPDYYQVISEPMDMNTIEQNIKAEKYRNENDLIQDFKLMFRNCRQYNEIGSSIYGDAKILEKVLMDKVKELGPLDSKPTPTRNLIVNTARRPKKTVPLTIQKMRTMYDTIKDYHDAKGRQLSSIFMKLPNIKEYPDYYEVIKNPMHMEKIQAILRNNGYRTLDELASDLLLMFDNACKYNEPDSQIYKDALTLQRLVMQTKLHLSEDDESVPDVPAAVQEILASIFTATYNHQDEEGRCFSDSMAELPEHDVIDGKKVRGLSLDLIKRRLDKGVYKRLDTFQEDVFNCLERARKLTRTDSQPFEDSVELQSFFIRTRDEVTKNGDLLHSCALTYTIIDLTNQVNELKKSKLQQEIASNEEESCDGNDKDVDGSVSSGDNGGAMSFNQETYRAGDFAYLEPTERGMETSVVLIERLWTNAEGQQMLYGNLFYRPNETYHVSSRKFLDKELFKSDAHVAVPLSKVAGRCCVLSVKDYFKMAPEGFAEKDTFVCESRYSTRVRAFKKIKIWNFDPDHLKLIPRETPLEPKRVFSVYKERLEKHKEEIAELEEGEKLVEKEKPNVIMFNTDDSENTYYEQYNTCTGVVKLGDFVYVATDGGKQQIAQVDSIWSTKDEKCYFRGPWLLTPTEITHAPGRLFYKQEMFLSTVEATHPIVAIVGKCAVLDYTEYISSRPTEIPEDDVFICESVYDENKNVIRKLGVDGLKKFNHSNQVTEDEIYFFRKTICPAKVPNGPSNCQAQNKSYGSPGHYDADTSPFSKLDSDALGMGMGLGVSEDSLDAPPSVGSVEAQPVLTNTQTPVSSRK</sequence>